<comment type="similarity">
    <text evidence="2 6">Belongs to the VPS35 family.</text>
</comment>
<feature type="region of interest" description="Disordered" evidence="7">
    <location>
        <begin position="314"/>
        <end position="417"/>
    </location>
</feature>
<dbReference type="GO" id="GO:0042147">
    <property type="term" value="P:retrograde transport, endosome to Golgi"/>
    <property type="evidence" value="ECO:0007669"/>
    <property type="project" value="InterPro"/>
</dbReference>
<dbReference type="GO" id="GO:0006886">
    <property type="term" value="P:intracellular protein transport"/>
    <property type="evidence" value="ECO:0007669"/>
    <property type="project" value="TreeGrafter"/>
</dbReference>
<evidence type="ECO:0000256" key="7">
    <source>
        <dbReference type="SAM" id="MobiDB-lite"/>
    </source>
</evidence>
<feature type="compositionally biased region" description="Polar residues" evidence="7">
    <location>
        <begin position="582"/>
        <end position="603"/>
    </location>
</feature>
<evidence type="ECO:0000313" key="8">
    <source>
        <dbReference type="EMBL" id="TFK28349.1"/>
    </source>
</evidence>
<organism evidence="8 9">
    <name type="scientific">Coprinopsis marcescibilis</name>
    <name type="common">Agaric fungus</name>
    <name type="synonym">Psathyrella marcescibilis</name>
    <dbReference type="NCBI Taxonomy" id="230819"/>
    <lineage>
        <taxon>Eukaryota</taxon>
        <taxon>Fungi</taxon>
        <taxon>Dikarya</taxon>
        <taxon>Basidiomycota</taxon>
        <taxon>Agaricomycotina</taxon>
        <taxon>Agaricomycetes</taxon>
        <taxon>Agaricomycetidae</taxon>
        <taxon>Agaricales</taxon>
        <taxon>Agaricineae</taxon>
        <taxon>Psathyrellaceae</taxon>
        <taxon>Coprinopsis</taxon>
    </lineage>
</organism>
<keyword evidence="4 6" id="KW-0653">Protein transport</keyword>
<evidence type="ECO:0000256" key="4">
    <source>
        <dbReference type="ARBA" id="ARBA00022927"/>
    </source>
</evidence>
<comment type="function">
    <text evidence="6">Plays a role in vesicular protein sorting.</text>
</comment>
<name>A0A5C3L5N8_COPMA</name>
<evidence type="ECO:0000256" key="3">
    <source>
        <dbReference type="ARBA" id="ARBA00022448"/>
    </source>
</evidence>
<evidence type="ECO:0000313" key="9">
    <source>
        <dbReference type="Proteomes" id="UP000307440"/>
    </source>
</evidence>
<dbReference type="OrthoDB" id="10258141at2759"/>
<evidence type="ECO:0000256" key="1">
    <source>
        <dbReference type="ARBA" id="ARBA00004170"/>
    </source>
</evidence>
<gene>
    <name evidence="8" type="ORF">FA15DRAFT_665312</name>
</gene>
<feature type="region of interest" description="Disordered" evidence="7">
    <location>
        <begin position="833"/>
        <end position="883"/>
    </location>
</feature>
<keyword evidence="5" id="KW-0472">Membrane</keyword>
<keyword evidence="3 6" id="KW-0813">Transport</keyword>
<proteinExistence type="inferred from homology"/>
<dbReference type="PANTHER" id="PTHR11099:SF0">
    <property type="entry name" value="VACUOLAR PROTEIN SORTING-ASSOCIATED PROTEIN 35"/>
    <property type="match status" value="1"/>
</dbReference>
<keyword evidence="9" id="KW-1185">Reference proteome</keyword>
<feature type="region of interest" description="Disordered" evidence="7">
    <location>
        <begin position="582"/>
        <end position="616"/>
    </location>
</feature>
<dbReference type="GO" id="GO:0005770">
    <property type="term" value="C:late endosome"/>
    <property type="evidence" value="ECO:0007669"/>
    <property type="project" value="TreeGrafter"/>
</dbReference>
<protein>
    <recommendedName>
        <fullName evidence="6">Vacuolar protein sorting-associated protein 35</fullName>
    </recommendedName>
</protein>
<dbReference type="Pfam" id="PF03635">
    <property type="entry name" value="Vps35"/>
    <property type="match status" value="1"/>
</dbReference>
<dbReference type="EMBL" id="ML210156">
    <property type="protein sequence ID" value="TFK28349.1"/>
    <property type="molecule type" value="Genomic_DNA"/>
</dbReference>
<dbReference type="PANTHER" id="PTHR11099">
    <property type="entry name" value="VACUOLAR SORTING PROTEIN 35"/>
    <property type="match status" value="1"/>
</dbReference>
<dbReference type="PIRSF" id="PIRSF009375">
    <property type="entry name" value="Retromer_Vps35"/>
    <property type="match status" value="1"/>
</dbReference>
<dbReference type="InterPro" id="IPR005378">
    <property type="entry name" value="Vps35"/>
</dbReference>
<feature type="compositionally biased region" description="Basic and acidic residues" evidence="7">
    <location>
        <begin position="403"/>
        <end position="414"/>
    </location>
</feature>
<feature type="compositionally biased region" description="Polar residues" evidence="7">
    <location>
        <begin position="360"/>
        <end position="371"/>
    </location>
</feature>
<evidence type="ECO:0000256" key="6">
    <source>
        <dbReference type="PIRNR" id="PIRNR009375"/>
    </source>
</evidence>
<dbReference type="GO" id="GO:0005829">
    <property type="term" value="C:cytosol"/>
    <property type="evidence" value="ECO:0007669"/>
    <property type="project" value="GOC"/>
</dbReference>
<feature type="compositionally biased region" description="Polar residues" evidence="7">
    <location>
        <begin position="390"/>
        <end position="400"/>
    </location>
</feature>
<dbReference type="AlphaFoldDB" id="A0A5C3L5N8"/>
<dbReference type="Gene3D" id="1.25.40.660">
    <property type="entry name" value="Vacuolar protein sorting-associated protein 35, helical subcomplex Vps35-C"/>
    <property type="match status" value="1"/>
</dbReference>
<evidence type="ECO:0000256" key="5">
    <source>
        <dbReference type="ARBA" id="ARBA00023136"/>
    </source>
</evidence>
<dbReference type="GO" id="GO:0030906">
    <property type="term" value="C:retromer, cargo-selective complex"/>
    <property type="evidence" value="ECO:0007669"/>
    <property type="project" value="InterPro"/>
</dbReference>
<dbReference type="Proteomes" id="UP000307440">
    <property type="component" value="Unassembled WGS sequence"/>
</dbReference>
<feature type="compositionally biased region" description="Basic and acidic residues" evidence="7">
    <location>
        <begin position="837"/>
        <end position="883"/>
    </location>
</feature>
<accession>A0A5C3L5N8</accession>
<sequence>MATTSTTVGPPIEEGKLLSEALNTVKVQVQQMKRYLELDQLMDALKSASLMLAELRTSSLSPKQYYELYMAIFDALRYLSNYLLEAHTSGRHNLPELYELVQYAGNIVPRLYLMVTIGSVYMSVPDAQVKEVMKDMLEMSRGVLNPVRGLFLRHYLSGQTRDHLPVGSEPGSPAGCLQDSIDFLLSNFVEMNKLWVRLQHQGHSRDREKRELERRELRILVGTNLVRLSQLDGVDLDLYQTTILPSILEQVVNCKDVIAQEYLMEVVIQVFSDEFHLHTLGPFLSATARLHPKVNIKQIVIALIDRLALYAAREAESDDPEETKRQEEAAARRLAEKVKLQKARAREQNAYRLASPPTSPTAESNAWATSPTSPPHTAASFTESEKSLEEQPSTPTTAVTEKSIGKGKDKEGSPMRKFRGIPEDVPLFEVFWKQVVDLIKARPDLSIQDITALLVSLTNLSLSCYPDRLEYVDQVLGFAADKTKEFKDSPDLHAPQTTTNLSALLVAPINSYQSVLTLLAIPNYGPLLARQLFSTRRAIAHSLVSSVLKNETIVETPEDVDGVLDLCHVLIKDQSDINSNVNLPALPNGQQAANAPPTQTNNLTSSSSTTTYPGAQASRRQGPFFLEREEMAEEQGWVARMVHLFRADSLSTQFELLQTARRHFDMGGERMRFTFPALITSSIKLCRRYKIRQHLEANWQSQVSVILKFVRQLTSILATQVEAPVIALRLFLLAAQVADECGFEDLAYDFYVQAFSVYEDSISESRAQLQAITLIIGTLAGAKVFGADNYDTLITKAALHGAKLLKKSHQATAVGLASHLWWQQAAQFGATEVVKSPGEKEEKEESKEKDGVKEKEKEKDGELPVVKEKDEPEPSPKSFPHQDGKRVLECLQKALRIANSAIEEIVTIQLYCDTLDQYLYYLDCGTPAVAPKFVNSLVELITSSIDNISSPDVHPSQRAPPGLLENVQTPEMITRHFRNTLIHIQNRKNASIEGELGVDPRWDDVDVVGAVLKMGLGR</sequence>
<feature type="compositionally biased region" description="Basic and acidic residues" evidence="7">
    <location>
        <begin position="322"/>
        <end position="349"/>
    </location>
</feature>
<reference evidence="8 9" key="1">
    <citation type="journal article" date="2019" name="Nat. Ecol. Evol.">
        <title>Megaphylogeny resolves global patterns of mushroom evolution.</title>
        <authorList>
            <person name="Varga T."/>
            <person name="Krizsan K."/>
            <person name="Foldi C."/>
            <person name="Dima B."/>
            <person name="Sanchez-Garcia M."/>
            <person name="Sanchez-Ramirez S."/>
            <person name="Szollosi G.J."/>
            <person name="Szarkandi J.G."/>
            <person name="Papp V."/>
            <person name="Albert L."/>
            <person name="Andreopoulos W."/>
            <person name="Angelini C."/>
            <person name="Antonin V."/>
            <person name="Barry K.W."/>
            <person name="Bougher N.L."/>
            <person name="Buchanan P."/>
            <person name="Buyck B."/>
            <person name="Bense V."/>
            <person name="Catcheside P."/>
            <person name="Chovatia M."/>
            <person name="Cooper J."/>
            <person name="Damon W."/>
            <person name="Desjardin D."/>
            <person name="Finy P."/>
            <person name="Geml J."/>
            <person name="Haridas S."/>
            <person name="Hughes K."/>
            <person name="Justo A."/>
            <person name="Karasinski D."/>
            <person name="Kautmanova I."/>
            <person name="Kiss B."/>
            <person name="Kocsube S."/>
            <person name="Kotiranta H."/>
            <person name="LaButti K.M."/>
            <person name="Lechner B.E."/>
            <person name="Liimatainen K."/>
            <person name="Lipzen A."/>
            <person name="Lukacs Z."/>
            <person name="Mihaltcheva S."/>
            <person name="Morgado L.N."/>
            <person name="Niskanen T."/>
            <person name="Noordeloos M.E."/>
            <person name="Ohm R.A."/>
            <person name="Ortiz-Santana B."/>
            <person name="Ovrebo C."/>
            <person name="Racz N."/>
            <person name="Riley R."/>
            <person name="Savchenko A."/>
            <person name="Shiryaev A."/>
            <person name="Soop K."/>
            <person name="Spirin V."/>
            <person name="Szebenyi C."/>
            <person name="Tomsovsky M."/>
            <person name="Tulloss R.E."/>
            <person name="Uehling J."/>
            <person name="Grigoriev I.V."/>
            <person name="Vagvolgyi C."/>
            <person name="Papp T."/>
            <person name="Martin F.M."/>
            <person name="Miettinen O."/>
            <person name="Hibbett D.S."/>
            <person name="Nagy L.G."/>
        </authorList>
    </citation>
    <scope>NUCLEOTIDE SEQUENCE [LARGE SCALE GENOMIC DNA]</scope>
    <source>
        <strain evidence="8 9">CBS 121175</strain>
    </source>
</reference>
<comment type="subcellular location">
    <subcellularLocation>
        <location evidence="1">Membrane</location>
        <topology evidence="1">Peripheral membrane protein</topology>
    </subcellularLocation>
</comment>
<dbReference type="InterPro" id="IPR042491">
    <property type="entry name" value="Vps35_C"/>
</dbReference>
<dbReference type="STRING" id="230819.A0A5C3L5N8"/>
<evidence type="ECO:0000256" key="2">
    <source>
        <dbReference type="ARBA" id="ARBA00006536"/>
    </source>
</evidence>